<reference evidence="1" key="1">
    <citation type="journal article" date="2022" name="Int. J. Mol. Sci.">
        <title>Draft Genome of Tanacetum Coccineum: Genomic Comparison of Closely Related Tanacetum-Family Plants.</title>
        <authorList>
            <person name="Yamashiro T."/>
            <person name="Shiraishi A."/>
            <person name="Nakayama K."/>
            <person name="Satake H."/>
        </authorList>
    </citation>
    <scope>NUCLEOTIDE SEQUENCE</scope>
</reference>
<gene>
    <name evidence="1" type="ORF">Tco_1043068</name>
</gene>
<sequence length="160" mass="18779">METQKPLLKDEEGKEVDVYMYRSMIGSLMYLTFSRPDIMFTVCVCARYQVNLKVSHLHAMKMIFSDYARASLDIMLEQAWMGSQQQEVVNSLDVDLYHGSARNRQWLQIPQHKLSMWLLQVAMDKCFGFRINYLIIDLLTKAFDVSRFQYLIVSIGMMNL</sequence>
<reference evidence="1" key="2">
    <citation type="submission" date="2022-01" db="EMBL/GenBank/DDBJ databases">
        <authorList>
            <person name="Yamashiro T."/>
            <person name="Shiraishi A."/>
            <person name="Satake H."/>
            <person name="Nakayama K."/>
        </authorList>
    </citation>
    <scope>NUCLEOTIDE SEQUENCE</scope>
</reference>
<evidence type="ECO:0000313" key="1">
    <source>
        <dbReference type="EMBL" id="GJT76343.1"/>
    </source>
</evidence>
<dbReference type="EMBL" id="BQNB010018616">
    <property type="protein sequence ID" value="GJT76343.1"/>
    <property type="molecule type" value="Genomic_DNA"/>
</dbReference>
<comment type="caution">
    <text evidence="1">The sequence shown here is derived from an EMBL/GenBank/DDBJ whole genome shotgun (WGS) entry which is preliminary data.</text>
</comment>
<keyword evidence="2" id="KW-1185">Reference proteome</keyword>
<evidence type="ECO:0000313" key="2">
    <source>
        <dbReference type="Proteomes" id="UP001151760"/>
    </source>
</evidence>
<dbReference type="PANTHER" id="PTHR11439">
    <property type="entry name" value="GAG-POL-RELATED RETROTRANSPOSON"/>
    <property type="match status" value="1"/>
</dbReference>
<protein>
    <recommendedName>
        <fullName evidence="3">Reverse transcriptase Ty1/copia-type domain-containing protein</fullName>
    </recommendedName>
</protein>
<evidence type="ECO:0008006" key="3">
    <source>
        <dbReference type="Google" id="ProtNLM"/>
    </source>
</evidence>
<dbReference type="Proteomes" id="UP001151760">
    <property type="component" value="Unassembled WGS sequence"/>
</dbReference>
<accession>A0ABQ5GNK3</accession>
<dbReference type="PANTHER" id="PTHR11439:SF495">
    <property type="entry name" value="REVERSE TRANSCRIPTASE, RNA-DEPENDENT DNA POLYMERASE-RELATED"/>
    <property type="match status" value="1"/>
</dbReference>
<name>A0ABQ5GNK3_9ASTR</name>
<proteinExistence type="predicted"/>
<organism evidence="1 2">
    <name type="scientific">Tanacetum coccineum</name>
    <dbReference type="NCBI Taxonomy" id="301880"/>
    <lineage>
        <taxon>Eukaryota</taxon>
        <taxon>Viridiplantae</taxon>
        <taxon>Streptophyta</taxon>
        <taxon>Embryophyta</taxon>
        <taxon>Tracheophyta</taxon>
        <taxon>Spermatophyta</taxon>
        <taxon>Magnoliopsida</taxon>
        <taxon>eudicotyledons</taxon>
        <taxon>Gunneridae</taxon>
        <taxon>Pentapetalae</taxon>
        <taxon>asterids</taxon>
        <taxon>campanulids</taxon>
        <taxon>Asterales</taxon>
        <taxon>Asteraceae</taxon>
        <taxon>Asteroideae</taxon>
        <taxon>Anthemideae</taxon>
        <taxon>Anthemidinae</taxon>
        <taxon>Tanacetum</taxon>
    </lineage>
</organism>